<gene>
    <name evidence="2" type="ORF">KIH74_28170</name>
</gene>
<proteinExistence type="predicted"/>
<evidence type="ECO:0000313" key="3">
    <source>
        <dbReference type="Proteomes" id="UP001197247"/>
    </source>
</evidence>
<feature type="region of interest" description="Disordered" evidence="1">
    <location>
        <begin position="1"/>
        <end position="30"/>
    </location>
</feature>
<evidence type="ECO:0008006" key="4">
    <source>
        <dbReference type="Google" id="ProtNLM"/>
    </source>
</evidence>
<evidence type="ECO:0000313" key="2">
    <source>
        <dbReference type="EMBL" id="MBT0772851.1"/>
    </source>
</evidence>
<sequence>MIEQRTVPEVDVDEDDWLDARPGRPPVLGAGLALPEVPGTPAATLTQAEPQPADVVHEPVAPGPAQVHWEEMPETPLAERPFPGAMASAGDPVPARWGWRNRVRQVSAGLIQPAPGAEEKAFRDEIDTIRRSTWTRSVNVLVTNPKGGSGKTPAALVLAGVLGSLRGGYVVAWEATESAGTLARRCEGGQGRGLAEMLSGISGITSAGRLGGYTAPQTSNADVIASAGPRDMLSAPQMLSVREVLDTYYRITVTDTGNNPGHETYRAALRIADAVLIPCLVSVDALAGVEQTLRLIESASGPVDLRERVVVVLGHDGGPEEPGTAEAVRRRLGELRTAAVIEVPFDPLIRRGGEISLSALSEESRRAWTRAAAAVVRALSAANSDIDLVAQTRAEIG</sequence>
<accession>A0ABS5TP30</accession>
<dbReference type="EMBL" id="JAHBAY010000014">
    <property type="protein sequence ID" value="MBT0772851.1"/>
    <property type="molecule type" value="Genomic_DNA"/>
</dbReference>
<keyword evidence="3" id="KW-1185">Reference proteome</keyword>
<evidence type="ECO:0000256" key="1">
    <source>
        <dbReference type="SAM" id="MobiDB-lite"/>
    </source>
</evidence>
<dbReference type="Gene3D" id="3.40.50.300">
    <property type="entry name" value="P-loop containing nucleotide triphosphate hydrolases"/>
    <property type="match status" value="1"/>
</dbReference>
<protein>
    <recommendedName>
        <fullName evidence="4">MinD-like ATPase involved in chromosome partitioning or flagellar assembly</fullName>
    </recommendedName>
</protein>
<dbReference type="InterPro" id="IPR050625">
    <property type="entry name" value="ParA/MinD_ATPase"/>
</dbReference>
<dbReference type="InterPro" id="IPR027417">
    <property type="entry name" value="P-loop_NTPase"/>
</dbReference>
<reference evidence="2 3" key="1">
    <citation type="submission" date="2021-05" db="EMBL/GenBank/DDBJ databases">
        <title>Kineosporia and Streptomyces sp. nov. two new marine actinobacteria isolated from Coral.</title>
        <authorList>
            <person name="Buangrab K."/>
            <person name="Sutthacheep M."/>
            <person name="Yeemin T."/>
            <person name="Harunari E."/>
            <person name="Igarashi Y."/>
            <person name="Kanchanasin P."/>
            <person name="Tanasupawat S."/>
            <person name="Phongsopitanun W."/>
        </authorList>
    </citation>
    <scope>NUCLEOTIDE SEQUENCE [LARGE SCALE GENOMIC DNA]</scope>
    <source>
        <strain evidence="2 3">J2-2</strain>
    </source>
</reference>
<dbReference type="PANTHER" id="PTHR43384">
    <property type="entry name" value="SEPTUM SITE-DETERMINING PROTEIN MIND HOMOLOG, CHLOROPLASTIC-RELATED"/>
    <property type="match status" value="1"/>
</dbReference>
<dbReference type="Proteomes" id="UP001197247">
    <property type="component" value="Unassembled WGS sequence"/>
</dbReference>
<dbReference type="SUPFAM" id="SSF52540">
    <property type="entry name" value="P-loop containing nucleoside triphosphate hydrolases"/>
    <property type="match status" value="1"/>
</dbReference>
<organism evidence="2 3">
    <name type="scientific">Kineosporia corallincola</name>
    <dbReference type="NCBI Taxonomy" id="2835133"/>
    <lineage>
        <taxon>Bacteria</taxon>
        <taxon>Bacillati</taxon>
        <taxon>Actinomycetota</taxon>
        <taxon>Actinomycetes</taxon>
        <taxon>Kineosporiales</taxon>
        <taxon>Kineosporiaceae</taxon>
        <taxon>Kineosporia</taxon>
    </lineage>
</organism>
<comment type="caution">
    <text evidence="2">The sequence shown here is derived from an EMBL/GenBank/DDBJ whole genome shotgun (WGS) entry which is preliminary data.</text>
</comment>
<dbReference type="RefSeq" id="WP_214159391.1">
    <property type="nucleotide sequence ID" value="NZ_JAHBAY010000014.1"/>
</dbReference>
<dbReference type="PANTHER" id="PTHR43384:SF14">
    <property type="entry name" value="ESX-1 SECRETION-ASSOCIATED PROTEIN ESPI"/>
    <property type="match status" value="1"/>
</dbReference>
<name>A0ABS5TP30_9ACTN</name>